<dbReference type="SUPFAM" id="SSF52518">
    <property type="entry name" value="Thiamin diphosphate-binding fold (THDP-binding)"/>
    <property type="match status" value="1"/>
</dbReference>
<dbReference type="PANTHER" id="PTHR42897:SF2">
    <property type="entry name" value="PYRUVATE SYNTHASE SUBUNIT PORB"/>
    <property type="match status" value="1"/>
</dbReference>
<evidence type="ECO:0000259" key="2">
    <source>
        <dbReference type="Pfam" id="PF02775"/>
    </source>
</evidence>
<gene>
    <name evidence="3" type="ORF">HKBW3S09_00358</name>
    <name evidence="4" type="ORF">HKBW3S44_00201</name>
    <name evidence="5" type="ORF">HKBW3S47_00448</name>
</gene>
<evidence type="ECO:0000313" key="7">
    <source>
        <dbReference type="Proteomes" id="UP000569018"/>
    </source>
</evidence>
<dbReference type="InterPro" id="IPR011766">
    <property type="entry name" value="TPP_enzyme_TPP-bd"/>
</dbReference>
<protein>
    <submittedName>
        <fullName evidence="4">Pyruvate ferredoxin oxidoreductase beta subunit</fullName>
    </submittedName>
</protein>
<keyword evidence="1" id="KW-0560">Oxidoreductase</keyword>
<feature type="domain" description="Thiamine pyrophosphate enzyme TPP-binding" evidence="2">
    <location>
        <begin position="56"/>
        <end position="223"/>
    </location>
</feature>
<dbReference type="Proteomes" id="UP000569018">
    <property type="component" value="Unassembled WGS sequence"/>
</dbReference>
<dbReference type="InterPro" id="IPR051479">
    <property type="entry name" value="PorB-like"/>
</dbReference>
<dbReference type="EMBL" id="BLSD01000014">
    <property type="protein sequence ID" value="GFP38747.1"/>
    <property type="molecule type" value="Genomic_DNA"/>
</dbReference>
<dbReference type="AlphaFoldDB" id="A0A6V8Q9H1"/>
<reference evidence="6 7" key="1">
    <citation type="journal article" date="2020" name="Front. Microbiol.">
        <title>Single-cell genomics of novel Actinobacteria with the Wood-Ljungdahl pathway discovered in a serpentinizing system.</title>
        <authorList>
            <person name="Merino N."/>
            <person name="Kawai M."/>
            <person name="Boyd E.S."/>
            <person name="Colman D.R."/>
            <person name="McGlynn S.E."/>
            <person name="Nealson K.H."/>
            <person name="Kurokawa K."/>
            <person name="Hongoh Y."/>
        </authorList>
    </citation>
    <scope>NUCLEOTIDE SEQUENCE [LARGE SCALE GENOMIC DNA]</scope>
    <source>
        <strain evidence="3 8">S09_30</strain>
        <strain evidence="4 6">S44</strain>
        <strain evidence="5 7">S47</strain>
    </source>
</reference>
<dbReference type="GO" id="GO:0016491">
    <property type="term" value="F:oxidoreductase activity"/>
    <property type="evidence" value="ECO:0007669"/>
    <property type="project" value="UniProtKB-KW"/>
</dbReference>
<dbReference type="PANTHER" id="PTHR42897">
    <property type="entry name" value="PYRUVATE SYNTHASE SUBUNIT PORB"/>
    <property type="match status" value="1"/>
</dbReference>
<dbReference type="Pfam" id="PF02775">
    <property type="entry name" value="TPP_enzyme_C"/>
    <property type="match status" value="1"/>
</dbReference>
<dbReference type="EMBL" id="BLSC01000008">
    <property type="protein sequence ID" value="GFP36518.1"/>
    <property type="molecule type" value="Genomic_DNA"/>
</dbReference>
<dbReference type="GO" id="GO:0000287">
    <property type="term" value="F:magnesium ion binding"/>
    <property type="evidence" value="ECO:0007669"/>
    <property type="project" value="UniProtKB-ARBA"/>
</dbReference>
<proteinExistence type="predicted"/>
<accession>A0A6V8Q9H1</accession>
<evidence type="ECO:0000313" key="4">
    <source>
        <dbReference type="EMBL" id="GFP36518.1"/>
    </source>
</evidence>
<keyword evidence="4" id="KW-0670">Pyruvate</keyword>
<dbReference type="InterPro" id="IPR029061">
    <property type="entry name" value="THDP-binding"/>
</dbReference>
<name>A0A6V8Q9H1_9ACTN</name>
<evidence type="ECO:0000313" key="5">
    <source>
        <dbReference type="EMBL" id="GFP38747.1"/>
    </source>
</evidence>
<organism evidence="4 6">
    <name type="scientific">Candidatus Hakubella thermalkaliphila</name>
    <dbReference type="NCBI Taxonomy" id="2754717"/>
    <lineage>
        <taxon>Bacteria</taxon>
        <taxon>Bacillati</taxon>
        <taxon>Actinomycetota</taxon>
        <taxon>Actinomycetota incertae sedis</taxon>
        <taxon>Candidatus Hakubellales</taxon>
        <taxon>Candidatus Hakubellaceae</taxon>
        <taxon>Candidatus Hakubella</taxon>
    </lineage>
</organism>
<evidence type="ECO:0000313" key="3">
    <source>
        <dbReference type="EMBL" id="GFP22891.1"/>
    </source>
</evidence>
<dbReference type="RefSeq" id="WP_176230859.1">
    <property type="nucleotide sequence ID" value="NZ_BLSC01000008.1"/>
</dbReference>
<dbReference type="CDD" id="cd03376">
    <property type="entry name" value="TPP_PFOR_porB_like"/>
    <property type="match status" value="1"/>
</dbReference>
<dbReference type="Gene3D" id="3.40.50.970">
    <property type="match status" value="2"/>
</dbReference>
<dbReference type="Proteomes" id="UP000561271">
    <property type="component" value="Unassembled WGS sequence"/>
</dbReference>
<sequence length="316" mass="34959">MRLKELTSAEWAGLSNREQRLTPGHRLCSGCGHPIIVKQILLGVPRAVPVVVCSATGCLEVSTSIYPHNAWNVPFIHSAFENVAATAAGIEAAWRALKKKGRINKEIKIVTLPGDGGTHDIGLQALSGALERGHDVVHTCLDNGAYMNTGIQRSSATPWGASTTTSPAGRVIPGKGERRKDICRIVLVHRIPYVAQASPSHPADLIRKAKKAFEIKGPCFLNVLSPCPPGWGMPENESLAVANEAVTSCYWPLYEVENGKYRLTYRPREKTPVVEWLRKQGRFRHLFEPQNEHLLVEIQKQVDQEWEELLELCGEK</sequence>
<dbReference type="Proteomes" id="UP000585609">
    <property type="component" value="Unassembled WGS sequence"/>
</dbReference>
<dbReference type="GO" id="GO:0030976">
    <property type="term" value="F:thiamine pyrophosphate binding"/>
    <property type="evidence" value="ECO:0007669"/>
    <property type="project" value="InterPro"/>
</dbReference>
<dbReference type="EMBL" id="BLRW01000028">
    <property type="protein sequence ID" value="GFP22891.1"/>
    <property type="molecule type" value="Genomic_DNA"/>
</dbReference>
<comment type="caution">
    <text evidence="4">The sequence shown here is derived from an EMBL/GenBank/DDBJ whole genome shotgun (WGS) entry which is preliminary data.</text>
</comment>
<evidence type="ECO:0000313" key="6">
    <source>
        <dbReference type="Proteomes" id="UP000561271"/>
    </source>
</evidence>
<evidence type="ECO:0000256" key="1">
    <source>
        <dbReference type="ARBA" id="ARBA00023002"/>
    </source>
</evidence>
<evidence type="ECO:0000313" key="8">
    <source>
        <dbReference type="Proteomes" id="UP000585609"/>
    </source>
</evidence>